<dbReference type="HOGENOM" id="CLU_032708_1_0_6"/>
<accession>Q4FRY8</accession>
<protein>
    <submittedName>
        <fullName evidence="3">Uncharacterized protein</fullName>
    </submittedName>
</protein>
<dbReference type="CDD" id="cd01483">
    <property type="entry name" value="E1_enzyme_family"/>
    <property type="match status" value="1"/>
</dbReference>
<reference evidence="3 4" key="1">
    <citation type="journal article" date="2010" name="Appl. Environ. Microbiol.">
        <title>The genome sequence of Psychrobacter arcticus 273-4, a psychroactive Siberian permafrost bacterium, reveals mechanisms for adaptation to low-temperature growth.</title>
        <authorList>
            <person name="Ayala-del-Rio H.L."/>
            <person name="Chain P.S."/>
            <person name="Grzymski J.J."/>
            <person name="Ponder M.A."/>
            <person name="Ivanova N."/>
            <person name="Bergholz P.W."/>
            <person name="Di Bartolo G."/>
            <person name="Hauser L."/>
            <person name="Land M."/>
            <person name="Bakermans C."/>
            <person name="Rodrigues D."/>
            <person name="Klappenbach J."/>
            <person name="Zarka D."/>
            <person name="Larimer F."/>
            <person name="Richardson P."/>
            <person name="Murray A."/>
            <person name="Thomashow M."/>
            <person name="Tiedje J.M."/>
        </authorList>
    </citation>
    <scope>NUCLEOTIDE SEQUENCE [LARGE SCALE GENOMIC DNA]</scope>
    <source>
        <strain evidence="4">DSM 17307 / VKM B-2377 / 273-4</strain>
    </source>
</reference>
<dbReference type="Pfam" id="PF14461">
    <property type="entry name" value="Prok-E2_B"/>
    <property type="match status" value="1"/>
</dbReference>
<dbReference type="InterPro" id="IPR045886">
    <property type="entry name" value="ThiF/MoeB/HesA"/>
</dbReference>
<keyword evidence="4" id="KW-1185">Reference proteome</keyword>
<dbReference type="PANTHER" id="PTHR43267:SF1">
    <property type="entry name" value="TRNA THREONYLCARBAMOYLADENOSINE DEHYDRATASE"/>
    <property type="match status" value="1"/>
</dbReference>
<name>Q4FRY8_PSYA2</name>
<sequence>MMSELHQTMLSCGFKYLKNSQRQSISFFDSIPTTRPIYVKDYKTSEGIFNVALVFGDDLYTTLPRAQVLKKPKKIEQVLLPHINSGGYLCYVEEKEADWNPNNLNALYRAVDEQVQNTLNTAISSLQNGQIDQAEFEGEFVSYWKPEQTIYVLTDYLSLNGHNAYLTNNEYIDGSKGRELTIHGEHDKDIHQKWLNQRGLSQQNSQTLNSFILKIRPTRLSGLQWPPQDAAQLFQWLSQVDHNAKTNLVRYFVENLSKQHLIFLDIDKQDTFGVVLDLNLNAVQFNSYANHKKLGKSGRKFNFKRASSVLMGKYAFLKFRRISFEKADKETILTRNRSKPEIGDLRSKKIALIGCGTVGGYAAELLIRAGAGMGEKVFDLYDADEFGPENFSRHTLSSRDFGKNKAVAMKERLDSSTHLTTNIQGHARKFEFLLNKLTAYDIIIDATGRAPISKRLAYLLRQLGGVKKPVIIHAFNDGNGVASKIFIDSLDGCYNCLCGDERFYKNGNDKRFEKLNGIPEKKVSCGNTYTPYDAAVSVVTAALIQEAVLSTLEHKRDWNYKEHIFFMGSRSKRTTWISKQAFCDICNGR</sequence>
<dbReference type="GO" id="GO:0008641">
    <property type="term" value="F:ubiquitin-like modifier activating enzyme activity"/>
    <property type="evidence" value="ECO:0007669"/>
    <property type="project" value="InterPro"/>
</dbReference>
<dbReference type="KEGG" id="par:Psyc_1372"/>
<dbReference type="Pfam" id="PF00899">
    <property type="entry name" value="ThiF"/>
    <property type="match status" value="1"/>
</dbReference>
<dbReference type="eggNOG" id="COG0476">
    <property type="taxonomic scope" value="Bacteria"/>
</dbReference>
<dbReference type="Proteomes" id="UP000000546">
    <property type="component" value="Chromosome"/>
</dbReference>
<evidence type="ECO:0000313" key="4">
    <source>
        <dbReference type="Proteomes" id="UP000000546"/>
    </source>
</evidence>
<gene>
    <name evidence="3" type="ordered locus">Psyc_1372</name>
</gene>
<dbReference type="RefSeq" id="WP_011280641.1">
    <property type="nucleotide sequence ID" value="NC_007204.1"/>
</dbReference>
<dbReference type="EMBL" id="CP000082">
    <property type="protein sequence ID" value="AAZ19220.1"/>
    <property type="molecule type" value="Genomic_DNA"/>
</dbReference>
<dbReference type="InterPro" id="IPR032701">
    <property type="entry name" value="Prok-E2_B_dom"/>
</dbReference>
<dbReference type="PANTHER" id="PTHR43267">
    <property type="entry name" value="TRNA THREONYLCARBAMOYLADENOSINE DEHYDRATASE"/>
    <property type="match status" value="1"/>
</dbReference>
<feature type="domain" description="Prokaryotic E2 family B" evidence="2">
    <location>
        <begin position="13"/>
        <end position="149"/>
    </location>
</feature>
<dbReference type="STRING" id="259536.Psyc_1372"/>
<dbReference type="Gene3D" id="3.40.50.720">
    <property type="entry name" value="NAD(P)-binding Rossmann-like Domain"/>
    <property type="match status" value="1"/>
</dbReference>
<proteinExistence type="predicted"/>
<dbReference type="GO" id="GO:0061504">
    <property type="term" value="P:cyclic threonylcarbamoyladenosine biosynthetic process"/>
    <property type="evidence" value="ECO:0007669"/>
    <property type="project" value="TreeGrafter"/>
</dbReference>
<evidence type="ECO:0000259" key="1">
    <source>
        <dbReference type="Pfam" id="PF00899"/>
    </source>
</evidence>
<dbReference type="InterPro" id="IPR000594">
    <property type="entry name" value="ThiF_NAD_FAD-bd"/>
</dbReference>
<organism evidence="3 4">
    <name type="scientific">Psychrobacter arcticus (strain DSM 17307 / VKM B-2377 / 273-4)</name>
    <dbReference type="NCBI Taxonomy" id="259536"/>
    <lineage>
        <taxon>Bacteria</taxon>
        <taxon>Pseudomonadati</taxon>
        <taxon>Pseudomonadota</taxon>
        <taxon>Gammaproteobacteria</taxon>
        <taxon>Moraxellales</taxon>
        <taxon>Moraxellaceae</taxon>
        <taxon>Psychrobacter</taxon>
    </lineage>
</organism>
<dbReference type="SUPFAM" id="SSF69572">
    <property type="entry name" value="Activating enzymes of the ubiquitin-like proteins"/>
    <property type="match status" value="1"/>
</dbReference>
<evidence type="ECO:0000259" key="2">
    <source>
        <dbReference type="Pfam" id="PF14461"/>
    </source>
</evidence>
<evidence type="ECO:0000313" key="3">
    <source>
        <dbReference type="EMBL" id="AAZ19220.1"/>
    </source>
</evidence>
<dbReference type="InterPro" id="IPR035985">
    <property type="entry name" value="Ubiquitin-activating_enz"/>
</dbReference>
<dbReference type="AlphaFoldDB" id="Q4FRY8"/>
<dbReference type="GO" id="GO:0061503">
    <property type="term" value="F:tRNA threonylcarbamoyladenosine dehydratase"/>
    <property type="evidence" value="ECO:0007669"/>
    <property type="project" value="TreeGrafter"/>
</dbReference>
<feature type="domain" description="THIF-type NAD/FAD binding fold" evidence="1">
    <location>
        <begin position="341"/>
        <end position="557"/>
    </location>
</feature>